<comment type="caution">
    <text evidence="1">The sequence shown here is derived from an EMBL/GenBank/DDBJ whole genome shotgun (WGS) entry which is preliminary data.</text>
</comment>
<accession>A0ACC0B9R1</accession>
<evidence type="ECO:0000313" key="1">
    <source>
        <dbReference type="EMBL" id="KAI5669355.1"/>
    </source>
</evidence>
<keyword evidence="2" id="KW-1185">Reference proteome</keyword>
<dbReference type="Proteomes" id="UP001060085">
    <property type="component" value="Linkage Group LG04"/>
</dbReference>
<dbReference type="EMBL" id="CM044704">
    <property type="protein sequence ID" value="KAI5669355.1"/>
    <property type="molecule type" value="Genomic_DNA"/>
</dbReference>
<gene>
    <name evidence="1" type="ORF">M9H77_19208</name>
</gene>
<proteinExistence type="predicted"/>
<protein>
    <submittedName>
        <fullName evidence="1">Uncharacterized protein</fullName>
    </submittedName>
</protein>
<evidence type="ECO:0000313" key="2">
    <source>
        <dbReference type="Proteomes" id="UP001060085"/>
    </source>
</evidence>
<organism evidence="1 2">
    <name type="scientific">Catharanthus roseus</name>
    <name type="common">Madagascar periwinkle</name>
    <name type="synonym">Vinca rosea</name>
    <dbReference type="NCBI Taxonomy" id="4058"/>
    <lineage>
        <taxon>Eukaryota</taxon>
        <taxon>Viridiplantae</taxon>
        <taxon>Streptophyta</taxon>
        <taxon>Embryophyta</taxon>
        <taxon>Tracheophyta</taxon>
        <taxon>Spermatophyta</taxon>
        <taxon>Magnoliopsida</taxon>
        <taxon>eudicotyledons</taxon>
        <taxon>Gunneridae</taxon>
        <taxon>Pentapetalae</taxon>
        <taxon>asterids</taxon>
        <taxon>lamiids</taxon>
        <taxon>Gentianales</taxon>
        <taxon>Apocynaceae</taxon>
        <taxon>Rauvolfioideae</taxon>
        <taxon>Vinceae</taxon>
        <taxon>Catharanthinae</taxon>
        <taxon>Catharanthus</taxon>
    </lineage>
</organism>
<reference evidence="2" key="1">
    <citation type="journal article" date="2023" name="Nat. Plants">
        <title>Single-cell RNA sequencing provides a high-resolution roadmap for understanding the multicellular compartmentation of specialized metabolism.</title>
        <authorList>
            <person name="Sun S."/>
            <person name="Shen X."/>
            <person name="Li Y."/>
            <person name="Li Y."/>
            <person name="Wang S."/>
            <person name="Li R."/>
            <person name="Zhang H."/>
            <person name="Shen G."/>
            <person name="Guo B."/>
            <person name="Wei J."/>
            <person name="Xu J."/>
            <person name="St-Pierre B."/>
            <person name="Chen S."/>
            <person name="Sun C."/>
        </authorList>
    </citation>
    <scope>NUCLEOTIDE SEQUENCE [LARGE SCALE GENOMIC DNA]</scope>
</reference>
<sequence>MSTTTDVEKLGEAEFGWGKKGHLGGKNKTVQFYKSFSYDGIKYTLYDCVYLHKEGAPFPYIGKLVKIWENLDKSKKVKIQWFFRPSEISHWLEYHNVDALENEIFFASGEGVGLANVNDLEAIAGKCNVVCTSVDSRNPQPSEQEVQMADFVFYRTFDVGSCTISDVMDDNVGGLAVNFVFNRKESELASCLNLVCKKEEDGDRISGEKDRTGYMVNTITSKVKDSMLQVNIVQREKSDKVPLTSEDLDGMDARPSKRAKLDTSSKFAAENELRKTAPSIAVHEEKTRSGCKELIGMAKEKRYAPDSSTLDENMSKKKKFQQSTDKIARREKVDEDSIRLGDGPSGESRNGKITKLVTSCEGLSKEKPKYKLKNHAYDMGKSKDIHEDNLDKNGRKLVSHNLVGNIAGASVDSDEKIDGRIFEVTRKPDVDKGKWFASLPWEERMLSAHEKRTLVLLQNLDPDYTSEEVADIVWSAFKENCEAKVVQRTAYSSPHSGQAFVILKTREAAERVIRKLRDGCLILPNQRSLVGRMAVLPKFTGKQSTLVGHLCIDKYKLQMQKEMKDAVSTSHCSQSNTIEYELAMDWCLLQSRFDFSWAALYKQQGKELKRLMESFKSN</sequence>
<name>A0ACC0B9R1_CATRO</name>